<evidence type="ECO:0000259" key="4">
    <source>
        <dbReference type="Pfam" id="PF00296"/>
    </source>
</evidence>
<dbReference type="PANTHER" id="PTHR30137:SF8">
    <property type="entry name" value="BLR5498 PROTEIN"/>
    <property type="match status" value="1"/>
</dbReference>
<proteinExistence type="predicted"/>
<dbReference type="PANTHER" id="PTHR30137">
    <property type="entry name" value="LUCIFERASE-LIKE MONOOXYGENASE"/>
    <property type="match status" value="1"/>
</dbReference>
<dbReference type="InterPro" id="IPR050766">
    <property type="entry name" value="Bact_Lucif_Oxidored"/>
</dbReference>
<dbReference type="InterPro" id="IPR011251">
    <property type="entry name" value="Luciferase-like_dom"/>
</dbReference>
<dbReference type="Pfam" id="PF00296">
    <property type="entry name" value="Bac_luciferase"/>
    <property type="match status" value="1"/>
</dbReference>
<evidence type="ECO:0000256" key="2">
    <source>
        <dbReference type="ARBA" id="ARBA00023033"/>
    </source>
</evidence>
<dbReference type="Gene3D" id="3.20.20.30">
    <property type="entry name" value="Luciferase-like domain"/>
    <property type="match status" value="1"/>
</dbReference>
<dbReference type="AlphaFoldDB" id="A0A381RKE2"/>
<evidence type="ECO:0000256" key="3">
    <source>
        <dbReference type="SAM" id="MobiDB-lite"/>
    </source>
</evidence>
<evidence type="ECO:0000256" key="1">
    <source>
        <dbReference type="ARBA" id="ARBA00023002"/>
    </source>
</evidence>
<protein>
    <recommendedName>
        <fullName evidence="4">Luciferase-like domain-containing protein</fullName>
    </recommendedName>
</protein>
<dbReference type="GO" id="GO:0004497">
    <property type="term" value="F:monooxygenase activity"/>
    <property type="evidence" value="ECO:0007669"/>
    <property type="project" value="UniProtKB-KW"/>
</dbReference>
<dbReference type="SUPFAM" id="SSF51679">
    <property type="entry name" value="Bacterial luciferase-like"/>
    <property type="match status" value="1"/>
</dbReference>
<keyword evidence="1" id="KW-0560">Oxidoreductase</keyword>
<feature type="region of interest" description="Disordered" evidence="3">
    <location>
        <begin position="255"/>
        <end position="282"/>
    </location>
</feature>
<name>A0A381RKE2_9ZZZZ</name>
<dbReference type="GO" id="GO:0005829">
    <property type="term" value="C:cytosol"/>
    <property type="evidence" value="ECO:0007669"/>
    <property type="project" value="TreeGrafter"/>
</dbReference>
<feature type="domain" description="Luciferase-like" evidence="4">
    <location>
        <begin position="1"/>
        <end position="324"/>
    </location>
</feature>
<dbReference type="InterPro" id="IPR036661">
    <property type="entry name" value="Luciferase-like_sf"/>
</dbReference>
<gene>
    <name evidence="5" type="ORF">METZ01_LOCUS42387</name>
</gene>
<accession>A0A381RKE2</accession>
<dbReference type="GO" id="GO:0016705">
    <property type="term" value="F:oxidoreductase activity, acting on paired donors, with incorporation or reduction of molecular oxygen"/>
    <property type="evidence" value="ECO:0007669"/>
    <property type="project" value="InterPro"/>
</dbReference>
<organism evidence="5">
    <name type="scientific">marine metagenome</name>
    <dbReference type="NCBI Taxonomy" id="408172"/>
    <lineage>
        <taxon>unclassified sequences</taxon>
        <taxon>metagenomes</taxon>
        <taxon>ecological metagenomes</taxon>
    </lineage>
</organism>
<evidence type="ECO:0000313" key="5">
    <source>
        <dbReference type="EMBL" id="SUZ89533.1"/>
    </source>
</evidence>
<reference evidence="5" key="1">
    <citation type="submission" date="2018-05" db="EMBL/GenBank/DDBJ databases">
        <authorList>
            <person name="Lanie J.A."/>
            <person name="Ng W.-L."/>
            <person name="Kazmierczak K.M."/>
            <person name="Andrzejewski T.M."/>
            <person name="Davidsen T.M."/>
            <person name="Wayne K.J."/>
            <person name="Tettelin H."/>
            <person name="Glass J.I."/>
            <person name="Rusch D."/>
            <person name="Podicherti R."/>
            <person name="Tsui H.-C.T."/>
            <person name="Winkler M.E."/>
        </authorList>
    </citation>
    <scope>NUCLEOTIDE SEQUENCE</scope>
</reference>
<sequence length="360" mass="39709">MKFGIFTIVPWHESKGQQQSLDESLEQIELADELGLDEVWLGEHRFSRHGLLSGIWSYAGLVAGRTKNIRIGTAVVVLPLHNPILVAEEAAMVDVISGGRLNLGIGSGYQRQEFDGLGIDINTSRERFYEAVDVIKNAWTEEKLTYHGKFTNVDDLWVLPKPLQQPHPPLFQAVSTSPASIDFAAKNQIQVIAGGPTDILGQAPQVVQAWREKMDEYGHPHEHLDPPMSKGIYVAPSQEEAERDANDLQNFSSRILNSQGNNGAIGMPTDKDGNVPPGYEHWANRQTDRDRRDDPGHAGLPPLVGTPEVVIERLKATQAAGINHVFGNFGFPGLPHEKVLRSIEMFAKEVMPEFQGAPVA</sequence>
<keyword evidence="2" id="KW-0503">Monooxygenase</keyword>
<dbReference type="EMBL" id="UINC01001820">
    <property type="protein sequence ID" value="SUZ89533.1"/>
    <property type="molecule type" value="Genomic_DNA"/>
</dbReference>